<feature type="transmembrane region" description="Helical" evidence="1">
    <location>
        <begin position="43"/>
        <end position="64"/>
    </location>
</feature>
<dbReference type="NCBIfam" id="NF008406">
    <property type="entry name" value="PRK11212.1"/>
    <property type="match status" value="1"/>
</dbReference>
<proteinExistence type="inferred from homology"/>
<dbReference type="NCBIfam" id="TIGR00697">
    <property type="entry name" value="queuosine precursor transporter"/>
    <property type="match status" value="1"/>
</dbReference>
<organism evidence="2">
    <name type="scientific">uncultured organism</name>
    <dbReference type="NCBI Taxonomy" id="155900"/>
    <lineage>
        <taxon>unclassified sequences</taxon>
        <taxon>environmental samples</taxon>
    </lineage>
</organism>
<name>A0A5B8R9U9_9ZZZZ</name>
<sequence>MLSLTPAQLRRALAVLVTAHILIIAASNYLVQLPIQVWGVHTTWGAFSFPFIFLVTDLTVRVFGKGPARRIIFMAMLPALLVSYVFGAAFQQGQFQGLAGLVGLNVFVARIAMASFMSYVLGQILDIHVFDRLRQRRFAWWVAPASSTVLGNLADTVAFFSLAFYASPDPFMAAHWTEIAAVDYTTKLVVSLAFFVPLYGVVLAGLQRWVLGREARVRVAG</sequence>
<keyword evidence="1" id="KW-1133">Transmembrane helix</keyword>
<dbReference type="HAMAP" id="MF_02088">
    <property type="entry name" value="Q_prec_transport"/>
    <property type="match status" value="1"/>
</dbReference>
<gene>
    <name evidence="2" type="primary">yhhQ</name>
    <name evidence="2" type="ORF">KBTEX_00996</name>
</gene>
<dbReference type="EMBL" id="MN079087">
    <property type="protein sequence ID" value="QEA04688.1"/>
    <property type="molecule type" value="Genomic_DNA"/>
</dbReference>
<reference evidence="2" key="1">
    <citation type="submission" date="2019-06" db="EMBL/GenBank/DDBJ databases">
        <authorList>
            <person name="Murdoch R.W."/>
            <person name="Fathepure B."/>
        </authorList>
    </citation>
    <scope>NUCLEOTIDE SEQUENCE</scope>
</reference>
<accession>A0A5B8R9U9</accession>
<feature type="transmembrane region" description="Helical" evidence="1">
    <location>
        <begin position="71"/>
        <end position="91"/>
    </location>
</feature>
<protein>
    <submittedName>
        <fullName evidence="2">Queuosine transporter</fullName>
    </submittedName>
</protein>
<dbReference type="InterPro" id="IPR003744">
    <property type="entry name" value="YhhQ"/>
</dbReference>
<dbReference type="Pfam" id="PF02592">
    <property type="entry name" value="Vut_1"/>
    <property type="match status" value="1"/>
</dbReference>
<keyword evidence="1" id="KW-0472">Membrane</keyword>
<dbReference type="PANTHER" id="PTHR34300">
    <property type="entry name" value="QUEUOSINE PRECURSOR TRANSPORTER-RELATED"/>
    <property type="match status" value="1"/>
</dbReference>
<feature type="transmembrane region" description="Helical" evidence="1">
    <location>
        <begin position="138"/>
        <end position="164"/>
    </location>
</feature>
<dbReference type="PANTHER" id="PTHR34300:SF1">
    <property type="entry name" value="QUEUOSINE PRECURSOR TRANSPORTER"/>
    <property type="match status" value="1"/>
</dbReference>
<feature type="transmembrane region" description="Helical" evidence="1">
    <location>
        <begin position="184"/>
        <end position="206"/>
    </location>
</feature>
<feature type="transmembrane region" description="Helical" evidence="1">
    <location>
        <begin position="12"/>
        <end position="31"/>
    </location>
</feature>
<evidence type="ECO:0000256" key="1">
    <source>
        <dbReference type="SAM" id="Phobius"/>
    </source>
</evidence>
<dbReference type="AlphaFoldDB" id="A0A5B8R9U9"/>
<feature type="transmembrane region" description="Helical" evidence="1">
    <location>
        <begin position="97"/>
        <end position="117"/>
    </location>
</feature>
<evidence type="ECO:0000313" key="2">
    <source>
        <dbReference type="EMBL" id="QEA04688.1"/>
    </source>
</evidence>
<keyword evidence="1" id="KW-0812">Transmembrane</keyword>